<protein>
    <recommendedName>
        <fullName evidence="2">UspA domain-containing protein</fullName>
    </recommendedName>
</protein>
<sequence length="156" mass="16095">MTRMIVTGVDASDTAFKAAQKAAQLAADSGAVLHICTAYSSASSDALSEAQSAQNSNRVISAEFQKLIDGVADASLRVAESVAEILRQSHPSLTIEVSSMAGTPSDVLLHKAEALNADVIVVGNKNIKGVSRILGSVARKVASGATCDLYIANTSY</sequence>
<accession>A0A4Y4BZL6</accession>
<dbReference type="GeneID" id="82886779"/>
<gene>
    <name evidence="3" type="ORF">CVA01_06200</name>
</gene>
<dbReference type="Gene3D" id="3.40.50.620">
    <property type="entry name" value="HUPs"/>
    <property type="match status" value="1"/>
</dbReference>
<feature type="domain" description="UspA" evidence="2">
    <location>
        <begin position="1"/>
        <end position="151"/>
    </location>
</feature>
<comment type="similarity">
    <text evidence="1">Belongs to the universal stress protein A family.</text>
</comment>
<comment type="caution">
    <text evidence="3">The sequence shown here is derived from an EMBL/GenBank/DDBJ whole genome shotgun (WGS) entry which is preliminary data.</text>
</comment>
<dbReference type="PRINTS" id="PR01438">
    <property type="entry name" value="UNVRSLSTRESS"/>
</dbReference>
<organism evidence="3 4">
    <name type="scientific">Corynebacterium variabile</name>
    <dbReference type="NCBI Taxonomy" id="1727"/>
    <lineage>
        <taxon>Bacteria</taxon>
        <taxon>Bacillati</taxon>
        <taxon>Actinomycetota</taxon>
        <taxon>Actinomycetes</taxon>
        <taxon>Mycobacteriales</taxon>
        <taxon>Corynebacteriaceae</taxon>
        <taxon>Corynebacterium</taxon>
    </lineage>
</organism>
<dbReference type="CDD" id="cd00293">
    <property type="entry name" value="USP-like"/>
    <property type="match status" value="1"/>
</dbReference>
<dbReference type="InterPro" id="IPR014729">
    <property type="entry name" value="Rossmann-like_a/b/a_fold"/>
</dbReference>
<reference evidence="3 4" key="1">
    <citation type="submission" date="2019-06" db="EMBL/GenBank/DDBJ databases">
        <title>Whole genome shotgun sequence of Corynebacterium variabile NBRC 15286.</title>
        <authorList>
            <person name="Hosoyama A."/>
            <person name="Uohara A."/>
            <person name="Ohji S."/>
            <person name="Ichikawa N."/>
        </authorList>
    </citation>
    <scope>NUCLEOTIDE SEQUENCE [LARGE SCALE GENOMIC DNA]</scope>
    <source>
        <strain evidence="3 4">NBRC 15286</strain>
    </source>
</reference>
<dbReference type="SUPFAM" id="SSF52402">
    <property type="entry name" value="Adenine nucleotide alpha hydrolases-like"/>
    <property type="match status" value="1"/>
</dbReference>
<evidence type="ECO:0000313" key="4">
    <source>
        <dbReference type="Proteomes" id="UP000319986"/>
    </source>
</evidence>
<dbReference type="Pfam" id="PF00582">
    <property type="entry name" value="Usp"/>
    <property type="match status" value="1"/>
</dbReference>
<proteinExistence type="inferred from homology"/>
<evidence type="ECO:0000313" key="3">
    <source>
        <dbReference type="EMBL" id="GEC85306.1"/>
    </source>
</evidence>
<evidence type="ECO:0000256" key="1">
    <source>
        <dbReference type="ARBA" id="ARBA00008791"/>
    </source>
</evidence>
<dbReference type="EMBL" id="BJNT01000004">
    <property type="protein sequence ID" value="GEC85306.1"/>
    <property type="molecule type" value="Genomic_DNA"/>
</dbReference>
<dbReference type="RefSeq" id="WP_244938111.1">
    <property type="nucleotide sequence ID" value="NZ_BJNT01000004.1"/>
</dbReference>
<dbReference type="InterPro" id="IPR006015">
    <property type="entry name" value="Universal_stress_UspA"/>
</dbReference>
<name>A0A4Y4BZL6_9CORY</name>
<evidence type="ECO:0000259" key="2">
    <source>
        <dbReference type="Pfam" id="PF00582"/>
    </source>
</evidence>
<dbReference type="AlphaFoldDB" id="A0A4Y4BZL6"/>
<dbReference type="InterPro" id="IPR006016">
    <property type="entry name" value="UspA"/>
</dbReference>
<dbReference type="Proteomes" id="UP000319986">
    <property type="component" value="Unassembled WGS sequence"/>
</dbReference>
<dbReference type="PANTHER" id="PTHR46268">
    <property type="entry name" value="STRESS RESPONSE PROTEIN NHAX"/>
    <property type="match status" value="1"/>
</dbReference>
<dbReference type="PANTHER" id="PTHR46268:SF6">
    <property type="entry name" value="UNIVERSAL STRESS PROTEIN UP12"/>
    <property type="match status" value="1"/>
</dbReference>